<evidence type="ECO:0000256" key="1">
    <source>
        <dbReference type="ARBA" id="ARBA00004141"/>
    </source>
</evidence>
<evidence type="ECO:0000256" key="5">
    <source>
        <dbReference type="SAM" id="Phobius"/>
    </source>
</evidence>
<dbReference type="EMBL" id="JBEWZI010000006">
    <property type="protein sequence ID" value="MET7013970.1"/>
    <property type="molecule type" value="Genomic_DNA"/>
</dbReference>
<proteinExistence type="predicted"/>
<gene>
    <name evidence="7" type="ORF">ABXR19_07195</name>
</gene>
<feature type="transmembrane region" description="Helical" evidence="5">
    <location>
        <begin position="20"/>
        <end position="37"/>
    </location>
</feature>
<feature type="transmembrane region" description="Helical" evidence="5">
    <location>
        <begin position="280"/>
        <end position="301"/>
    </location>
</feature>
<accession>A0ABV2TJ82</accession>
<reference evidence="7 8" key="1">
    <citation type="submission" date="2024-07" db="EMBL/GenBank/DDBJ databases">
        <title>Uliginosibacterium flavum JJ3220;KACC:17644.</title>
        <authorList>
            <person name="Kim M.K."/>
        </authorList>
    </citation>
    <scope>NUCLEOTIDE SEQUENCE [LARGE SCALE GENOMIC DNA]</scope>
    <source>
        <strain evidence="7 8">KACC:17644</strain>
    </source>
</reference>
<feature type="transmembrane region" description="Helical" evidence="5">
    <location>
        <begin position="178"/>
        <end position="198"/>
    </location>
</feature>
<evidence type="ECO:0000313" key="7">
    <source>
        <dbReference type="EMBL" id="MET7013970.1"/>
    </source>
</evidence>
<dbReference type="PANTHER" id="PTHR11662">
    <property type="entry name" value="SOLUTE CARRIER FAMILY 17"/>
    <property type="match status" value="1"/>
</dbReference>
<dbReference type="InterPro" id="IPR050382">
    <property type="entry name" value="MFS_Na/Anion_cotransporter"/>
</dbReference>
<keyword evidence="2 5" id="KW-0812">Transmembrane</keyword>
<organism evidence="7 8">
    <name type="scientific">Uliginosibacterium flavum</name>
    <dbReference type="NCBI Taxonomy" id="1396831"/>
    <lineage>
        <taxon>Bacteria</taxon>
        <taxon>Pseudomonadati</taxon>
        <taxon>Pseudomonadota</taxon>
        <taxon>Betaproteobacteria</taxon>
        <taxon>Rhodocyclales</taxon>
        <taxon>Zoogloeaceae</taxon>
        <taxon>Uliginosibacterium</taxon>
    </lineage>
</organism>
<evidence type="ECO:0000256" key="4">
    <source>
        <dbReference type="ARBA" id="ARBA00023136"/>
    </source>
</evidence>
<dbReference type="Proteomes" id="UP001549691">
    <property type="component" value="Unassembled WGS sequence"/>
</dbReference>
<dbReference type="PANTHER" id="PTHR11662:SF285">
    <property type="entry name" value="HEXURONATE TRANSPORTER"/>
    <property type="match status" value="1"/>
</dbReference>
<feature type="domain" description="Major facilitator superfamily (MFS) profile" evidence="6">
    <location>
        <begin position="24"/>
        <end position="426"/>
    </location>
</feature>
<keyword evidence="8" id="KW-1185">Reference proteome</keyword>
<evidence type="ECO:0000256" key="3">
    <source>
        <dbReference type="ARBA" id="ARBA00022989"/>
    </source>
</evidence>
<name>A0ABV2TJ82_9RHOO</name>
<comment type="caution">
    <text evidence="7">The sequence shown here is derived from an EMBL/GenBank/DDBJ whole genome shotgun (WGS) entry which is preliminary data.</text>
</comment>
<feature type="transmembrane region" description="Helical" evidence="5">
    <location>
        <begin position="240"/>
        <end position="260"/>
    </location>
</feature>
<feature type="transmembrane region" description="Helical" evidence="5">
    <location>
        <begin position="313"/>
        <end position="331"/>
    </location>
</feature>
<dbReference type="RefSeq" id="WP_354600432.1">
    <property type="nucleotide sequence ID" value="NZ_JBEWZI010000006.1"/>
</dbReference>
<evidence type="ECO:0000259" key="6">
    <source>
        <dbReference type="PROSITE" id="PS50850"/>
    </source>
</evidence>
<dbReference type="InterPro" id="IPR036259">
    <property type="entry name" value="MFS_trans_sf"/>
</dbReference>
<evidence type="ECO:0000256" key="2">
    <source>
        <dbReference type="ARBA" id="ARBA00022692"/>
    </source>
</evidence>
<dbReference type="PROSITE" id="PS50850">
    <property type="entry name" value="MFS"/>
    <property type="match status" value="1"/>
</dbReference>
<protein>
    <submittedName>
        <fullName evidence="7">MFS transporter</fullName>
    </submittedName>
</protein>
<dbReference type="InterPro" id="IPR011701">
    <property type="entry name" value="MFS"/>
</dbReference>
<keyword evidence="4 5" id="KW-0472">Membrane</keyword>
<feature type="transmembrane region" description="Helical" evidence="5">
    <location>
        <begin position="400"/>
        <end position="422"/>
    </location>
</feature>
<feature type="transmembrane region" description="Helical" evidence="5">
    <location>
        <begin position="151"/>
        <end position="172"/>
    </location>
</feature>
<dbReference type="CDD" id="cd17319">
    <property type="entry name" value="MFS_ExuT_GudP_like"/>
    <property type="match status" value="1"/>
</dbReference>
<sequence>MTTPISAPAPAVVPAPSGRYRWVICALLFFATTINYMDRQILGLLAPMLQKDIGWSQIEYSWIINAFQLSYAIGLLGFGWVIDKLGTRISYAWAMFFWSLSAMLHAAVASIGGFAAARALLGLSEAGNFPAAIKAVAEWFPKRERAFATGIFNSGANIGAVIAPAVIPWVALQFGWRGAFIIIGVLGMLWLPAWLLLFGKPEKMKAVRPDELAYIRQDTEAEEPAEKVQWKKLLGYRQTWAFAIGKFCTDPIWWFYLFWLPKWLNETRGIDIANLGMPLIVIYLFATVGSVSGGWISGAFMKRGMTPNRARKMAMFICACCVVPIGFVSMVENLWVAVALVGLAAAAHQGWSANIFTTVSDMFPKHAVGSVVGIGGMFGSVGGVLFSTVIGVVLERTGNYWALFVIGACAYLVAFAIFSALVPGMKKVEI</sequence>
<keyword evidence="3 5" id="KW-1133">Transmembrane helix</keyword>
<dbReference type="SUPFAM" id="SSF103473">
    <property type="entry name" value="MFS general substrate transporter"/>
    <property type="match status" value="1"/>
</dbReference>
<feature type="transmembrane region" description="Helical" evidence="5">
    <location>
        <begin position="58"/>
        <end position="82"/>
    </location>
</feature>
<feature type="transmembrane region" description="Helical" evidence="5">
    <location>
        <begin position="368"/>
        <end position="394"/>
    </location>
</feature>
<feature type="transmembrane region" description="Helical" evidence="5">
    <location>
        <begin position="94"/>
        <end position="117"/>
    </location>
</feature>
<dbReference type="Pfam" id="PF07690">
    <property type="entry name" value="MFS_1"/>
    <property type="match status" value="1"/>
</dbReference>
<dbReference type="Gene3D" id="1.20.1250.20">
    <property type="entry name" value="MFS general substrate transporter like domains"/>
    <property type="match status" value="2"/>
</dbReference>
<dbReference type="InterPro" id="IPR020846">
    <property type="entry name" value="MFS_dom"/>
</dbReference>
<comment type="subcellular location">
    <subcellularLocation>
        <location evidence="1">Membrane</location>
        <topology evidence="1">Multi-pass membrane protein</topology>
    </subcellularLocation>
</comment>
<evidence type="ECO:0000313" key="8">
    <source>
        <dbReference type="Proteomes" id="UP001549691"/>
    </source>
</evidence>